<reference evidence="3" key="1">
    <citation type="submission" date="2024-07" db="EMBL/GenBank/DDBJ databases">
        <title>Two chromosome-level genome assemblies of Korean endemic species Abeliophyllum distichum and Forsythia ovata (Oleaceae).</title>
        <authorList>
            <person name="Jang H."/>
        </authorList>
    </citation>
    <scope>NUCLEOTIDE SEQUENCE [LARGE SCALE GENOMIC DNA]</scope>
</reference>
<dbReference type="EMBL" id="JBFOLK010000010">
    <property type="protein sequence ID" value="KAL2480534.1"/>
    <property type="molecule type" value="Genomic_DNA"/>
</dbReference>
<dbReference type="Proteomes" id="UP001604336">
    <property type="component" value="Unassembled WGS sequence"/>
</dbReference>
<organism evidence="2 3">
    <name type="scientific">Abeliophyllum distichum</name>
    <dbReference type="NCBI Taxonomy" id="126358"/>
    <lineage>
        <taxon>Eukaryota</taxon>
        <taxon>Viridiplantae</taxon>
        <taxon>Streptophyta</taxon>
        <taxon>Embryophyta</taxon>
        <taxon>Tracheophyta</taxon>
        <taxon>Spermatophyta</taxon>
        <taxon>Magnoliopsida</taxon>
        <taxon>eudicotyledons</taxon>
        <taxon>Gunneridae</taxon>
        <taxon>Pentapetalae</taxon>
        <taxon>asterids</taxon>
        <taxon>lamiids</taxon>
        <taxon>Lamiales</taxon>
        <taxon>Oleaceae</taxon>
        <taxon>Forsythieae</taxon>
        <taxon>Abeliophyllum</taxon>
    </lineage>
</organism>
<comment type="caution">
    <text evidence="2">The sequence shown here is derived from an EMBL/GenBank/DDBJ whole genome shotgun (WGS) entry which is preliminary data.</text>
</comment>
<keyword evidence="3" id="KW-1185">Reference proteome</keyword>
<protein>
    <submittedName>
        <fullName evidence="2">Uncharacterized protein</fullName>
    </submittedName>
</protein>
<name>A0ABD1R015_9LAMI</name>
<dbReference type="AlphaFoldDB" id="A0ABD1R015"/>
<gene>
    <name evidence="2" type="ORF">Adt_33500</name>
</gene>
<sequence>MERMVEMSLHISMQIGYKRTARQEFFDVNPRRYSKADYKLIVDGIEDTAARRYRQYKVDVNTYIRDKGTTVPYRGLTTDVWEKCIERSSSKKFKLPTPPPPPPLSPMHEEELDSSNDEDYLSDL</sequence>
<evidence type="ECO:0000256" key="1">
    <source>
        <dbReference type="SAM" id="MobiDB-lite"/>
    </source>
</evidence>
<evidence type="ECO:0000313" key="2">
    <source>
        <dbReference type="EMBL" id="KAL2480534.1"/>
    </source>
</evidence>
<evidence type="ECO:0000313" key="3">
    <source>
        <dbReference type="Proteomes" id="UP001604336"/>
    </source>
</evidence>
<feature type="compositionally biased region" description="Pro residues" evidence="1">
    <location>
        <begin position="96"/>
        <end position="105"/>
    </location>
</feature>
<feature type="compositionally biased region" description="Acidic residues" evidence="1">
    <location>
        <begin position="110"/>
        <end position="124"/>
    </location>
</feature>
<feature type="region of interest" description="Disordered" evidence="1">
    <location>
        <begin position="89"/>
        <end position="124"/>
    </location>
</feature>
<accession>A0ABD1R015</accession>
<proteinExistence type="predicted"/>